<dbReference type="SUPFAM" id="SSF52096">
    <property type="entry name" value="ClpP/crotonase"/>
    <property type="match status" value="1"/>
</dbReference>
<accession>A0A6I6HJA7</accession>
<keyword evidence="5" id="KW-0720">Serine protease</keyword>
<protein>
    <recommendedName>
        <fullName evidence="6">ATP-dependent Clp protease proteolytic subunit</fullName>
    </recommendedName>
</protein>
<evidence type="ECO:0000313" key="8">
    <source>
        <dbReference type="Proteomes" id="UP000425817"/>
    </source>
</evidence>
<dbReference type="Gene3D" id="3.90.226.10">
    <property type="entry name" value="2-enoyl-CoA Hydratase, Chain A, domain 1"/>
    <property type="match status" value="1"/>
</dbReference>
<evidence type="ECO:0000256" key="2">
    <source>
        <dbReference type="ARBA" id="ARBA00022490"/>
    </source>
</evidence>
<keyword evidence="4" id="KW-0378">Hydrolase</keyword>
<evidence type="ECO:0000256" key="1">
    <source>
        <dbReference type="ARBA" id="ARBA00007039"/>
    </source>
</evidence>
<comment type="similarity">
    <text evidence="1 6">Belongs to the peptidase S14 family.</text>
</comment>
<dbReference type="OrthoDB" id="9806592at2"/>
<dbReference type="GO" id="GO:0004252">
    <property type="term" value="F:serine-type endopeptidase activity"/>
    <property type="evidence" value="ECO:0007669"/>
    <property type="project" value="InterPro"/>
</dbReference>
<dbReference type="InterPro" id="IPR029045">
    <property type="entry name" value="ClpP/crotonase-like_dom_sf"/>
</dbReference>
<dbReference type="Pfam" id="PF25209">
    <property type="entry name" value="Phage_capsid_4"/>
    <property type="match status" value="1"/>
</dbReference>
<dbReference type="NCBIfam" id="NF045540">
    <property type="entry name" value="scaf_prot_MCP1"/>
    <property type="match status" value="1"/>
</dbReference>
<dbReference type="GO" id="GO:0004176">
    <property type="term" value="F:ATP-dependent peptidase activity"/>
    <property type="evidence" value="ECO:0007669"/>
    <property type="project" value="InterPro"/>
</dbReference>
<sequence length="697" mass="73038">MSKPQNTWYAIRRRTALAAAALGVAAAAEIYIYGDIGESWWEETVSAASFVRELQAVDADQITVRINSIGGSVPDGLAIFNALRRHKATVTTEVDGMAFSIASLIAMAGDKVHMADNAMLMIHAPWTYAAGNSAELRELADQLDTWAAAMSTSYAVRTGDQPGMLALLTDGKDHFYTAAEALAAKFIDAVTDPMPVAASAARDLPLNRYRSLPAALLAEGTTAAPAALSAEEDSMKFRSHVLLASIGAAGAAAAGGGTAAVPANPAAPVVAPDAAAVLAADQARRSGIRASFARFAAQPGVADIQRACEDDHAVTVEAAGTRLLAHLATGATPVAGAHVTTVEDESDKQRNAATQALLARAGLEKPEGANPFRGYTLAELARSSLARAGFKTDGLDKMAFIGAAFTHSTSDFPGLLANVANKSLLRGYTEADETFPLWTRAGSLGDFKPGKRVDLNAFPSLRKVAEGAEYKYATLGERGETVMLATFGELFSITRQAVINDDMDAFTRVPRLMGRAAIRTVGDLVYAVLTSNPAMSDGIPLFHADHANLMAAGAITTASVDAMGAAMAVQKQGKSALNIGLKYLLVPRALRGVANVVKASEFEVGAASKNNTVPNSVRDTFEVISDARLDAASPTAWYGAADQNATDTIEVSYLDGNDQPYLEQKAGWNVDGTEFKVRIDAGVSPLDFRTLAKNAGA</sequence>
<evidence type="ECO:0000313" key="7">
    <source>
        <dbReference type="EMBL" id="QGW82936.1"/>
    </source>
</evidence>
<dbReference type="RefSeq" id="WP_157614366.1">
    <property type="nucleotide sequence ID" value="NZ_CP046622.1"/>
</dbReference>
<reference evidence="7 8" key="1">
    <citation type="submission" date="2019-12" db="EMBL/GenBank/DDBJ databases">
        <title>Hybrid Genome Assemblies of two High G+C Isolates from Undergraduate Microbiology Courses.</title>
        <authorList>
            <person name="Ne Ville C.J."/>
            <person name="Enright D."/>
            <person name="Hernandez I."/>
            <person name="Dodsworth J."/>
            <person name="Orwin P.M."/>
        </authorList>
    </citation>
    <scope>NUCLEOTIDE SEQUENCE [LARGE SCALE GENOMIC DNA]</scope>
    <source>
        <strain evidence="7 8">CSUSB</strain>
    </source>
</reference>
<evidence type="ECO:0000256" key="4">
    <source>
        <dbReference type="ARBA" id="ARBA00022801"/>
    </source>
</evidence>
<dbReference type="NCBIfam" id="NF045542">
    <property type="entry name" value="Clp_rel_HeadMat"/>
    <property type="match status" value="1"/>
</dbReference>
<evidence type="ECO:0000256" key="5">
    <source>
        <dbReference type="ARBA" id="ARBA00022825"/>
    </source>
</evidence>
<dbReference type="CDD" id="cd07016">
    <property type="entry name" value="S14_ClpP_1"/>
    <property type="match status" value="1"/>
</dbReference>
<dbReference type="Proteomes" id="UP000425817">
    <property type="component" value="Chromosome"/>
</dbReference>
<dbReference type="PANTHER" id="PTHR10381">
    <property type="entry name" value="ATP-DEPENDENT CLP PROTEASE PROTEOLYTIC SUBUNIT"/>
    <property type="match status" value="1"/>
</dbReference>
<evidence type="ECO:0000256" key="6">
    <source>
        <dbReference type="RuleBase" id="RU003567"/>
    </source>
</evidence>
<dbReference type="InterPro" id="IPR023562">
    <property type="entry name" value="ClpP/TepA"/>
</dbReference>
<dbReference type="InterPro" id="IPR001907">
    <property type="entry name" value="ClpP"/>
</dbReference>
<dbReference type="GO" id="GO:0006515">
    <property type="term" value="P:protein quality control for misfolded or incompletely synthesized proteins"/>
    <property type="evidence" value="ECO:0007669"/>
    <property type="project" value="TreeGrafter"/>
</dbReference>
<evidence type="ECO:0000256" key="3">
    <source>
        <dbReference type="ARBA" id="ARBA00022670"/>
    </source>
</evidence>
<dbReference type="AlphaFoldDB" id="A0A6I6HJA7"/>
<dbReference type="Pfam" id="PF00574">
    <property type="entry name" value="CLP_protease"/>
    <property type="match status" value="1"/>
</dbReference>
<dbReference type="GO" id="GO:0009368">
    <property type="term" value="C:endopeptidase Clp complex"/>
    <property type="evidence" value="ECO:0007669"/>
    <property type="project" value="TreeGrafter"/>
</dbReference>
<keyword evidence="2" id="KW-0963">Cytoplasm</keyword>
<keyword evidence="3 7" id="KW-0645">Protease</keyword>
<dbReference type="EMBL" id="CP046622">
    <property type="protein sequence ID" value="QGW82936.1"/>
    <property type="molecule type" value="Genomic_DNA"/>
</dbReference>
<gene>
    <name evidence="7" type="ORF">GOQ09_15735</name>
</gene>
<organism evidence="7 8">
    <name type="scientific">Variovorax paradoxus</name>
    <dbReference type="NCBI Taxonomy" id="34073"/>
    <lineage>
        <taxon>Bacteria</taxon>
        <taxon>Pseudomonadati</taxon>
        <taxon>Pseudomonadota</taxon>
        <taxon>Betaproteobacteria</taxon>
        <taxon>Burkholderiales</taxon>
        <taxon>Comamonadaceae</taxon>
        <taxon>Variovorax</taxon>
    </lineage>
</organism>
<proteinExistence type="inferred from homology"/>
<dbReference type="PRINTS" id="PR00127">
    <property type="entry name" value="CLPPROTEASEP"/>
</dbReference>
<name>A0A6I6HJA7_VARPD</name>
<dbReference type="GO" id="GO:0051117">
    <property type="term" value="F:ATPase binding"/>
    <property type="evidence" value="ECO:0007669"/>
    <property type="project" value="TreeGrafter"/>
</dbReference>
<dbReference type="PANTHER" id="PTHR10381:SF70">
    <property type="entry name" value="ATP-DEPENDENT CLP PROTEASE PROTEOLYTIC SUBUNIT"/>
    <property type="match status" value="1"/>
</dbReference>